<evidence type="ECO:0000256" key="1">
    <source>
        <dbReference type="SAM" id="SignalP"/>
    </source>
</evidence>
<proteinExistence type="predicted"/>
<keyword evidence="1" id="KW-0732">Signal</keyword>
<evidence type="ECO:0000313" key="3">
    <source>
        <dbReference type="Proteomes" id="UP000580250"/>
    </source>
</evidence>
<accession>A0A6V7WA44</accession>
<comment type="caution">
    <text evidence="2">The sequence shown here is derived from an EMBL/GenBank/DDBJ whole genome shotgun (WGS) entry which is preliminary data.</text>
</comment>
<evidence type="ECO:0000313" key="2">
    <source>
        <dbReference type="EMBL" id="CAD2183977.1"/>
    </source>
</evidence>
<organism evidence="2 3">
    <name type="scientific">Meloidogyne enterolobii</name>
    <name type="common">Root-knot nematode worm</name>
    <name type="synonym">Meloidogyne mayaguensis</name>
    <dbReference type="NCBI Taxonomy" id="390850"/>
    <lineage>
        <taxon>Eukaryota</taxon>
        <taxon>Metazoa</taxon>
        <taxon>Ecdysozoa</taxon>
        <taxon>Nematoda</taxon>
        <taxon>Chromadorea</taxon>
        <taxon>Rhabditida</taxon>
        <taxon>Tylenchina</taxon>
        <taxon>Tylenchomorpha</taxon>
        <taxon>Tylenchoidea</taxon>
        <taxon>Meloidogynidae</taxon>
        <taxon>Meloidogyninae</taxon>
        <taxon>Meloidogyne</taxon>
    </lineage>
</organism>
<protein>
    <submittedName>
        <fullName evidence="2">Uncharacterized protein</fullName>
    </submittedName>
</protein>
<sequence>MPNKIISLIFSICIASKILYQIEAHTALADLPKKNPCEQRQDLKNYHSSCTDQKLSDIFSCCQKNSLKDGKIDCHCIQHYAWETKKDCDLTARKIFNCEAKLPGTK</sequence>
<dbReference type="Proteomes" id="UP000580250">
    <property type="component" value="Unassembled WGS sequence"/>
</dbReference>
<reference evidence="2 3" key="1">
    <citation type="submission" date="2020-08" db="EMBL/GenBank/DDBJ databases">
        <authorList>
            <person name="Koutsovoulos G."/>
            <person name="Danchin GJ E."/>
        </authorList>
    </citation>
    <scope>NUCLEOTIDE SEQUENCE [LARGE SCALE GENOMIC DNA]</scope>
</reference>
<feature type="signal peptide" evidence="1">
    <location>
        <begin position="1"/>
        <end position="24"/>
    </location>
</feature>
<name>A0A6V7WA44_MELEN</name>
<dbReference type="EMBL" id="CAJEWN010000485">
    <property type="protein sequence ID" value="CAD2183977.1"/>
    <property type="molecule type" value="Genomic_DNA"/>
</dbReference>
<dbReference type="AlphaFoldDB" id="A0A6V7WA44"/>
<feature type="chain" id="PRO_5027601438" evidence="1">
    <location>
        <begin position="25"/>
        <end position="106"/>
    </location>
</feature>
<gene>
    <name evidence="2" type="ORF">MENT_LOCUS36303</name>
</gene>